<evidence type="ECO:0000313" key="1">
    <source>
        <dbReference type="EMBL" id="SHF72974.1"/>
    </source>
</evidence>
<gene>
    <name evidence="1" type="ORF">SAMN05444377_11725</name>
</gene>
<keyword evidence="2" id="KW-1185">Reference proteome</keyword>
<accession>A0A1M5E1H7</accession>
<sequence length="149" mass="17673">MKELIPTIDEIAKYGLQPNLIEVDKEISLAKNLVKIYNLYFNLDYEFDETDYPDFENEKYPNIRQNVESNFKDFGVYKMVLEINDLVNDEIGIGDAVDDLSDIIKDLLEVKWRIENNSINDGLWFFNFIFNAHTEEHIINLLNFIKQRE</sequence>
<dbReference type="InterPro" id="IPR038312">
    <property type="entry name" value="DUF5063_sf"/>
</dbReference>
<dbReference type="Gene3D" id="1.20.120.1550">
    <property type="entry name" value="Protein of unknown function DUF5063"/>
    <property type="match status" value="1"/>
</dbReference>
<reference evidence="1 2" key="1">
    <citation type="submission" date="2016-11" db="EMBL/GenBank/DDBJ databases">
        <authorList>
            <person name="Jaros S."/>
            <person name="Januszkiewicz K."/>
            <person name="Wedrychowicz H."/>
        </authorList>
    </citation>
    <scope>NUCLEOTIDE SEQUENCE [LARGE SCALE GENOMIC DNA]</scope>
    <source>
        <strain evidence="1 2">DSM 25660</strain>
    </source>
</reference>
<dbReference type="AlphaFoldDB" id="A0A1M5E1H7"/>
<protein>
    <recommendedName>
        <fullName evidence="3">DUF5063 domain-containing protein</fullName>
    </recommendedName>
</protein>
<proteinExistence type="predicted"/>
<dbReference type="EMBL" id="FQVQ01000017">
    <property type="protein sequence ID" value="SHF72974.1"/>
    <property type="molecule type" value="Genomic_DNA"/>
</dbReference>
<evidence type="ECO:0000313" key="2">
    <source>
        <dbReference type="Proteomes" id="UP000184147"/>
    </source>
</evidence>
<evidence type="ECO:0008006" key="3">
    <source>
        <dbReference type="Google" id="ProtNLM"/>
    </source>
</evidence>
<name>A0A1M5E1H7_9FLAO</name>
<dbReference type="Proteomes" id="UP000184147">
    <property type="component" value="Unassembled WGS sequence"/>
</dbReference>
<dbReference type="RefSeq" id="WP_073364964.1">
    <property type="nucleotide sequence ID" value="NZ_FQVQ01000017.1"/>
</dbReference>
<dbReference type="STRING" id="1124188.SAMN05444377_11725"/>
<dbReference type="OrthoDB" id="982068at2"/>
<organism evidence="1 2">
    <name type="scientific">Flavobacterium fontis</name>
    <dbReference type="NCBI Taxonomy" id="1124188"/>
    <lineage>
        <taxon>Bacteria</taxon>
        <taxon>Pseudomonadati</taxon>
        <taxon>Bacteroidota</taxon>
        <taxon>Flavobacteriia</taxon>
        <taxon>Flavobacteriales</taxon>
        <taxon>Flavobacteriaceae</taxon>
        <taxon>Flavobacterium</taxon>
    </lineage>
</organism>